<evidence type="ECO:0000256" key="1">
    <source>
        <dbReference type="SAM" id="MobiDB-lite"/>
    </source>
</evidence>
<accession>A0A4Y8RD08</accession>
<feature type="compositionally biased region" description="Basic and acidic residues" evidence="1">
    <location>
        <begin position="567"/>
        <end position="595"/>
    </location>
</feature>
<gene>
    <name evidence="3" type="ORF">E3C22_18630</name>
</gene>
<dbReference type="EMBL" id="SOZD01000006">
    <property type="protein sequence ID" value="TFF19707.1"/>
    <property type="molecule type" value="Genomic_DNA"/>
</dbReference>
<feature type="compositionally biased region" description="Low complexity" evidence="1">
    <location>
        <begin position="358"/>
        <end position="376"/>
    </location>
</feature>
<dbReference type="Proteomes" id="UP000298179">
    <property type="component" value="Unassembled WGS sequence"/>
</dbReference>
<keyword evidence="4" id="KW-1185">Reference proteome</keyword>
<organism evidence="3 4">
    <name type="scientific">Jiella endophytica</name>
    <dbReference type="NCBI Taxonomy" id="2558362"/>
    <lineage>
        <taxon>Bacteria</taxon>
        <taxon>Pseudomonadati</taxon>
        <taxon>Pseudomonadota</taxon>
        <taxon>Alphaproteobacteria</taxon>
        <taxon>Hyphomicrobiales</taxon>
        <taxon>Aurantimonadaceae</taxon>
        <taxon>Jiella</taxon>
    </lineage>
</organism>
<keyword evidence="2" id="KW-1133">Transmembrane helix</keyword>
<evidence type="ECO:0000313" key="3">
    <source>
        <dbReference type="EMBL" id="TFF19707.1"/>
    </source>
</evidence>
<proteinExistence type="predicted"/>
<name>A0A4Y8RD08_9HYPH</name>
<feature type="compositionally biased region" description="Low complexity" evidence="1">
    <location>
        <begin position="140"/>
        <end position="151"/>
    </location>
</feature>
<feature type="compositionally biased region" description="Low complexity" evidence="1">
    <location>
        <begin position="416"/>
        <end position="445"/>
    </location>
</feature>
<sequence length="595" mass="61955">MPQWTIDLFGPGLGQIVWVALVAAVVCVLAVVVIVLAKRFVGGGTGIGPRVRAPRLQVVDVARIDEKRRLVLLRRDDVEHLVLVGGQTDILVEGSILRQAASAHPPVRSDDGRLDIAATPPPPRRPAAPVVDGGTERRAAMVAEQAAAATAPRRDSASSGHVAPAPEMRSDPRRVTPAPRSAPEAELPAQAGAAPTIERPTAERPAPAVQRRQDPAPAVIPQAALKPTEPPALNPTKHAFSRATPMPAAETPPPAARAMDPRLSPATQTDQARRAPEAPAPRTAASATPPPAPTPPAAKTAVADAPTAGTLPAAAREPIDTSRPLSVRSFASAIQNRRYSRVEEPRREPALTPGPVTAASPANPVASAAAGQSDDAAALDRSLEEFLSGELSSGIEEEAAAERAAAVPEVRPARPAPAAKPAQAEASPAPRVAARPAPPVAADTEPAAETEATEPPVANAKPTRESDPHSQWSQPESPEEPAEASTPAPRPQAPRRAPAASPEPETTAQAEPSTRRPAPSAKSDAATQPARPAARAAAPTDQAAGEQRSDDASRPETPQNGPQSGQKSEEINLEEEMKRLLGELDFDRPTQRQRQ</sequence>
<protein>
    <recommendedName>
        <fullName evidence="5">Flagellar biosynthesis protein FliO</fullName>
    </recommendedName>
</protein>
<feature type="compositionally biased region" description="Low complexity" evidence="1">
    <location>
        <begin position="385"/>
        <end position="394"/>
    </location>
</feature>
<dbReference type="OrthoDB" id="8456606at2"/>
<feature type="region of interest" description="Disordered" evidence="1">
    <location>
        <begin position="102"/>
        <end position="595"/>
    </location>
</feature>
<evidence type="ECO:0000256" key="2">
    <source>
        <dbReference type="SAM" id="Phobius"/>
    </source>
</evidence>
<feature type="compositionally biased region" description="Low complexity" evidence="1">
    <location>
        <begin position="524"/>
        <end position="544"/>
    </location>
</feature>
<feature type="compositionally biased region" description="Basic and acidic residues" evidence="1">
    <location>
        <begin position="340"/>
        <end position="349"/>
    </location>
</feature>
<feature type="transmembrane region" description="Helical" evidence="2">
    <location>
        <begin position="16"/>
        <end position="37"/>
    </location>
</feature>
<keyword evidence="2" id="KW-0812">Transmembrane</keyword>
<keyword evidence="2" id="KW-0472">Membrane</keyword>
<evidence type="ECO:0008006" key="5">
    <source>
        <dbReference type="Google" id="ProtNLM"/>
    </source>
</evidence>
<dbReference type="AlphaFoldDB" id="A0A4Y8RD08"/>
<feature type="compositionally biased region" description="Low complexity" evidence="1">
    <location>
        <begin position="297"/>
        <end position="308"/>
    </location>
</feature>
<feature type="compositionally biased region" description="Polar residues" evidence="1">
    <location>
        <begin position="556"/>
        <end position="566"/>
    </location>
</feature>
<evidence type="ECO:0000313" key="4">
    <source>
        <dbReference type="Proteomes" id="UP000298179"/>
    </source>
</evidence>
<feature type="compositionally biased region" description="Low complexity" evidence="1">
    <location>
        <begin position="494"/>
        <end position="512"/>
    </location>
</feature>
<reference evidence="3 4" key="1">
    <citation type="submission" date="2019-03" db="EMBL/GenBank/DDBJ databases">
        <title>Jiella endophytica sp. nov., a novel endophytic bacterium isolated from root of Ficus microcarpa Linn. f.</title>
        <authorList>
            <person name="Tuo L."/>
        </authorList>
    </citation>
    <scope>NUCLEOTIDE SEQUENCE [LARGE SCALE GENOMIC DNA]</scope>
    <source>
        <strain evidence="3 4">CBS5Q-3</strain>
    </source>
</reference>
<comment type="caution">
    <text evidence="3">The sequence shown here is derived from an EMBL/GenBank/DDBJ whole genome shotgun (WGS) entry which is preliminary data.</text>
</comment>
<dbReference type="RefSeq" id="WP_134763388.1">
    <property type="nucleotide sequence ID" value="NZ_SOZD01000006.1"/>
</dbReference>